<proteinExistence type="inferred from homology"/>
<comment type="caution">
    <text evidence="8">The sequence shown here is derived from an EMBL/GenBank/DDBJ whole genome shotgun (WGS) entry which is preliminary data.</text>
</comment>
<dbReference type="Proteomes" id="UP000176914">
    <property type="component" value="Unassembled WGS sequence"/>
</dbReference>
<keyword evidence="5 6" id="KW-0472">Membrane</keyword>
<evidence type="ECO:0000256" key="6">
    <source>
        <dbReference type="SAM" id="Phobius"/>
    </source>
</evidence>
<evidence type="ECO:0000259" key="7">
    <source>
        <dbReference type="Pfam" id="PF04138"/>
    </source>
</evidence>
<keyword evidence="4 6" id="KW-1133">Transmembrane helix</keyword>
<evidence type="ECO:0000256" key="3">
    <source>
        <dbReference type="ARBA" id="ARBA00022692"/>
    </source>
</evidence>
<dbReference type="Pfam" id="PF04138">
    <property type="entry name" value="GtrA_DPMS_TM"/>
    <property type="match status" value="1"/>
</dbReference>
<feature type="transmembrane region" description="Helical" evidence="6">
    <location>
        <begin position="115"/>
        <end position="135"/>
    </location>
</feature>
<evidence type="ECO:0000313" key="9">
    <source>
        <dbReference type="Proteomes" id="UP000176914"/>
    </source>
</evidence>
<dbReference type="GO" id="GO:0005886">
    <property type="term" value="C:plasma membrane"/>
    <property type="evidence" value="ECO:0007669"/>
    <property type="project" value="TreeGrafter"/>
</dbReference>
<name>A0A1F6E6W2_9BACT</name>
<dbReference type="PANTHER" id="PTHR38459">
    <property type="entry name" value="PROPHAGE BACTOPRENOL-LINKED GLUCOSE TRANSLOCASE HOMOLOG"/>
    <property type="match status" value="1"/>
</dbReference>
<dbReference type="InterPro" id="IPR007267">
    <property type="entry name" value="GtrA_DPMS_TM"/>
</dbReference>
<sequence>MVRLRALYNATEALLGVRLFKVVRYVTSGGAAALTNLASLFLLVHFGGVYYLYASVLAFIISVGVSFTMQKFWTFHDMQTHDVHAQFARYTLVITANLLLNTALMYLLVEKAGVWYLLAQFLTSMVVAGTGYFAYHLLVFRERTPPVV</sequence>
<dbReference type="AlphaFoldDB" id="A0A1F6E6W2"/>
<feature type="transmembrane region" description="Helical" evidence="6">
    <location>
        <begin position="22"/>
        <end position="44"/>
    </location>
</feature>
<evidence type="ECO:0000256" key="2">
    <source>
        <dbReference type="ARBA" id="ARBA00009399"/>
    </source>
</evidence>
<feature type="transmembrane region" description="Helical" evidence="6">
    <location>
        <begin position="50"/>
        <end position="69"/>
    </location>
</feature>
<dbReference type="GO" id="GO:0000271">
    <property type="term" value="P:polysaccharide biosynthetic process"/>
    <property type="evidence" value="ECO:0007669"/>
    <property type="project" value="InterPro"/>
</dbReference>
<keyword evidence="3 6" id="KW-0812">Transmembrane</keyword>
<dbReference type="EMBL" id="MFLL01000012">
    <property type="protein sequence ID" value="OGG69445.1"/>
    <property type="molecule type" value="Genomic_DNA"/>
</dbReference>
<feature type="transmembrane region" description="Helical" evidence="6">
    <location>
        <begin position="90"/>
        <end position="109"/>
    </location>
</feature>
<evidence type="ECO:0000313" key="8">
    <source>
        <dbReference type="EMBL" id="OGG69445.1"/>
    </source>
</evidence>
<evidence type="ECO:0000256" key="4">
    <source>
        <dbReference type="ARBA" id="ARBA00022989"/>
    </source>
</evidence>
<organism evidence="8 9">
    <name type="scientific">Candidatus Kaiserbacteria bacterium RIFCSPHIGHO2_02_FULL_55_25</name>
    <dbReference type="NCBI Taxonomy" id="1798498"/>
    <lineage>
        <taxon>Bacteria</taxon>
        <taxon>Candidatus Kaiseribacteriota</taxon>
    </lineage>
</organism>
<dbReference type="PANTHER" id="PTHR38459:SF1">
    <property type="entry name" value="PROPHAGE BACTOPRENOL-LINKED GLUCOSE TRANSLOCASE HOMOLOG"/>
    <property type="match status" value="1"/>
</dbReference>
<evidence type="ECO:0000256" key="5">
    <source>
        <dbReference type="ARBA" id="ARBA00023136"/>
    </source>
</evidence>
<comment type="similarity">
    <text evidence="2">Belongs to the GtrA family.</text>
</comment>
<evidence type="ECO:0000256" key="1">
    <source>
        <dbReference type="ARBA" id="ARBA00004141"/>
    </source>
</evidence>
<reference evidence="8 9" key="1">
    <citation type="journal article" date="2016" name="Nat. Commun.">
        <title>Thousands of microbial genomes shed light on interconnected biogeochemical processes in an aquifer system.</title>
        <authorList>
            <person name="Anantharaman K."/>
            <person name="Brown C.T."/>
            <person name="Hug L.A."/>
            <person name="Sharon I."/>
            <person name="Castelle C.J."/>
            <person name="Probst A.J."/>
            <person name="Thomas B.C."/>
            <person name="Singh A."/>
            <person name="Wilkins M.J."/>
            <person name="Karaoz U."/>
            <person name="Brodie E.L."/>
            <person name="Williams K.H."/>
            <person name="Hubbard S.S."/>
            <person name="Banfield J.F."/>
        </authorList>
    </citation>
    <scope>NUCLEOTIDE SEQUENCE [LARGE SCALE GENOMIC DNA]</scope>
</reference>
<feature type="domain" description="GtrA/DPMS transmembrane" evidence="7">
    <location>
        <begin position="24"/>
        <end position="140"/>
    </location>
</feature>
<gene>
    <name evidence="8" type="ORF">A3C20_00895</name>
</gene>
<accession>A0A1F6E6W2</accession>
<protein>
    <recommendedName>
        <fullName evidence="7">GtrA/DPMS transmembrane domain-containing protein</fullName>
    </recommendedName>
</protein>
<comment type="subcellular location">
    <subcellularLocation>
        <location evidence="1">Membrane</location>
        <topology evidence="1">Multi-pass membrane protein</topology>
    </subcellularLocation>
</comment>
<dbReference type="InterPro" id="IPR051401">
    <property type="entry name" value="GtrA_CellWall_Glycosyl"/>
</dbReference>